<evidence type="ECO:0000313" key="3">
    <source>
        <dbReference type="Proteomes" id="UP000399805"/>
    </source>
</evidence>
<evidence type="ECO:0000313" key="2">
    <source>
        <dbReference type="EMBL" id="VVJ18819.1"/>
    </source>
</evidence>
<proteinExistence type="predicted"/>
<accession>A0A6I8LUR7</accession>
<keyword evidence="1" id="KW-0732">Signal</keyword>
<dbReference type="Proteomes" id="UP000399805">
    <property type="component" value="Unassembled WGS sequence"/>
</dbReference>
<dbReference type="AlphaFoldDB" id="A0A6I8LUR7"/>
<evidence type="ECO:0000256" key="1">
    <source>
        <dbReference type="SAM" id="SignalP"/>
    </source>
</evidence>
<feature type="chain" id="PRO_5026202691" evidence="1">
    <location>
        <begin position="24"/>
        <end position="133"/>
    </location>
</feature>
<dbReference type="EMBL" id="CABVGP010000001">
    <property type="protein sequence ID" value="VVJ18819.1"/>
    <property type="molecule type" value="Genomic_DNA"/>
</dbReference>
<feature type="signal peptide" evidence="1">
    <location>
        <begin position="1"/>
        <end position="23"/>
    </location>
</feature>
<reference evidence="2 3" key="1">
    <citation type="submission" date="2019-09" db="EMBL/GenBank/DDBJ databases">
        <authorList>
            <person name="Leyn A S."/>
        </authorList>
    </citation>
    <scope>NUCLEOTIDE SEQUENCE [LARGE SCALE GENOMIC DNA]</scope>
    <source>
        <strain evidence="2">AA231_1</strain>
    </source>
</reference>
<keyword evidence="3" id="KW-1185">Reference proteome</keyword>
<sequence>MKTVVRAGLVAMLATTLAARAQAATVKQVTSVCHAGGFSGTFTLRYETSGGYHHPLGSITTSGPYIGDSGTQSLRISYQDGLGTHTVYTRIGPATNGTASLPAGLAIPATARGTAATTFDNGTTSCVATVPIT</sequence>
<dbReference type="RefSeq" id="WP_155543770.1">
    <property type="nucleotide sequence ID" value="NZ_CABVGP010000001.1"/>
</dbReference>
<name>A0A6I8LUR7_9PSEU</name>
<organism evidence="2 3">
    <name type="scientific">Amycolatopsis camponoti</name>
    <dbReference type="NCBI Taxonomy" id="2606593"/>
    <lineage>
        <taxon>Bacteria</taxon>
        <taxon>Bacillati</taxon>
        <taxon>Actinomycetota</taxon>
        <taxon>Actinomycetes</taxon>
        <taxon>Pseudonocardiales</taxon>
        <taxon>Pseudonocardiaceae</taxon>
        <taxon>Amycolatopsis</taxon>
    </lineage>
</organism>
<gene>
    <name evidence="2" type="ORF">AA23TX_03840</name>
</gene>
<protein>
    <submittedName>
        <fullName evidence="2">Uncharacterized protein</fullName>
    </submittedName>
</protein>